<dbReference type="InterPro" id="IPR036397">
    <property type="entry name" value="RNaseH_sf"/>
</dbReference>
<dbReference type="InterPro" id="IPR012337">
    <property type="entry name" value="RNaseH-like_sf"/>
</dbReference>
<dbReference type="InterPro" id="IPR036085">
    <property type="entry name" value="PAZ_dom_sf"/>
</dbReference>
<reference evidence="5 6" key="2">
    <citation type="submission" date="2024-05" db="EMBL/GenBank/DDBJ databases">
        <authorList>
            <person name="Chen Y."/>
            <person name="Shah S."/>
            <person name="Dougan E. K."/>
            <person name="Thang M."/>
            <person name="Chan C."/>
        </authorList>
    </citation>
    <scope>NUCLEOTIDE SEQUENCE [LARGE SCALE GENOMIC DNA]</scope>
</reference>
<protein>
    <submittedName>
        <fullName evidence="5">Piwi-like protein 1</fullName>
    </submittedName>
</protein>
<dbReference type="AlphaFoldDB" id="A0A9P1BS22"/>
<dbReference type="SMART" id="SM00949">
    <property type="entry name" value="PAZ"/>
    <property type="match status" value="1"/>
</dbReference>
<dbReference type="InterPro" id="IPR003100">
    <property type="entry name" value="PAZ_dom"/>
</dbReference>
<dbReference type="SMART" id="SM00950">
    <property type="entry name" value="Piwi"/>
    <property type="match status" value="1"/>
</dbReference>
<dbReference type="Gene3D" id="3.40.50.2300">
    <property type="match status" value="1"/>
</dbReference>
<accession>A0A9P1BS22</accession>
<dbReference type="Gene3D" id="3.30.420.10">
    <property type="entry name" value="Ribonuclease H-like superfamily/Ribonuclease H"/>
    <property type="match status" value="1"/>
</dbReference>
<reference evidence="4" key="1">
    <citation type="submission" date="2022-10" db="EMBL/GenBank/DDBJ databases">
        <authorList>
            <person name="Chen Y."/>
            <person name="Dougan E. K."/>
            <person name="Chan C."/>
            <person name="Rhodes N."/>
            <person name="Thang M."/>
        </authorList>
    </citation>
    <scope>NUCLEOTIDE SEQUENCE</scope>
</reference>
<sequence>MFVDKWQPHSFQSFNAKIETDGIQVSHRPSSIKLKVNCFRLVFEAPIFHYHYDLDGEAAATATRNPPEERRLLEAVWSELEGKLSVFCLRLPGHIFSPTGFVEGFKISKRIGSKDFSMIVSFHEKLSSTNGVASVVAQHIINQLASPARKVGRRMYKEHVAVDPGKSSMNTMHSLSVLHSYGLQSPLLLLDLMNRPVHEKTIIDVLRTVMPGVDIFQHSLDPEMRTEWLQCCVSATVVTVYNNRVYKIKKVHFDMTPESVFTMNRKGGADVNISLQYYVELFYACTVKYKSQPVLEAFPDKPSERVFLLPEFCHLIGTDEESNQKRLMETLKRLKASPQERFDAVLQAVGKDLKDDICAKWGCKLDKKPLMVEGRCLANEKWHVAFEEDQRFQVDEEGNFTRWLRHGLQDAREIENWLLIYPEMDEPVLDIWINSLRTTAQTGFKMALGEPIRLMCSDPRVELPELLQRHVIIGQTQFVLLMTPSNDSWKVYRLFKEWTCCQLPVPSQVIKSDTIRKRQSTGMILARIVQQMNAKSWGPLWHILPEEKETPVFEKFYRHPVMMLGINIYQTSGGHRWMALVASLNKACSQFYSGAKECTDSASLSVNLQNLFRDALLDFADNNDRQVPQHLVIYRGFVEDEDYPSLEVELKSLQAVLNVAAKQIREEYVPEITYIAVAKQDDMRIFSLRPDVANIANPESGTVVDDPKICSSTFPSFYAINQSTTKGTAVPAHFSVLKKPENMSMDFIQSLTYRLSLLYYNSNAAIRLPAPLMYAHRLAKFAGTDAAWNAVAVPSPAEKALPWFPGIGKLRRQRRLQRKANQVNPQEASAASPHLYGAAEILTLREHNFDAKIFHLHTPKAAGCSVVSDLSSLVGRKNIYSDERCFRLSDSANFTALQDRVVMIRQPREHVFSQYQFCKLASDPGYRSTLRYLRGLPGQTNFHLANSFQNWTDEWTRSPRYGRYSIYEDYEFCYCPHNLQASRLACQNDNFCSATVDLDAAKRSLDAATMLGVTEAYHESLCLFHAHLMGELPDHCNCESPDWNSYKETKETHGESYEGSIEDMPAETIAQVDAMTQQDRAIYQRGVKRFVADVQKMEKRFGTKSDVSAPAIRPVSPEALEQRPQTALPGNSAGLRVFLAQPVEDRWLRTTSRDAKLKPSTADHQLISSRSATCREFLRHGARSQWEREKPVSAMSSFAHGYTMLWGVNFFSRRGSQRP</sequence>
<organism evidence="4">
    <name type="scientific">Cladocopium goreaui</name>
    <dbReference type="NCBI Taxonomy" id="2562237"/>
    <lineage>
        <taxon>Eukaryota</taxon>
        <taxon>Sar</taxon>
        <taxon>Alveolata</taxon>
        <taxon>Dinophyceae</taxon>
        <taxon>Suessiales</taxon>
        <taxon>Symbiodiniaceae</taxon>
        <taxon>Cladocopium</taxon>
    </lineage>
</organism>
<dbReference type="OrthoDB" id="434408at2759"/>
<dbReference type="SUPFAM" id="SSF53098">
    <property type="entry name" value="Ribonuclease H-like"/>
    <property type="match status" value="1"/>
</dbReference>
<dbReference type="GO" id="GO:0003723">
    <property type="term" value="F:RNA binding"/>
    <property type="evidence" value="ECO:0007669"/>
    <property type="project" value="InterPro"/>
</dbReference>
<dbReference type="Gene3D" id="3.40.50.300">
    <property type="entry name" value="P-loop containing nucleotide triphosphate hydrolases"/>
    <property type="match status" value="1"/>
</dbReference>
<dbReference type="EMBL" id="CAMXCT030000398">
    <property type="protein sequence ID" value="CAL4765552.1"/>
    <property type="molecule type" value="Genomic_DNA"/>
</dbReference>
<dbReference type="InterPro" id="IPR003165">
    <property type="entry name" value="Piwi"/>
</dbReference>
<dbReference type="Gene3D" id="2.170.260.10">
    <property type="entry name" value="paz domain"/>
    <property type="match status" value="1"/>
</dbReference>
<evidence type="ECO:0000256" key="1">
    <source>
        <dbReference type="RuleBase" id="RU361178"/>
    </source>
</evidence>
<dbReference type="InterPro" id="IPR027417">
    <property type="entry name" value="P-loop_NTPase"/>
</dbReference>
<name>A0A9P1BS22_9DINO</name>
<evidence type="ECO:0000313" key="5">
    <source>
        <dbReference type="EMBL" id="CAL4765552.1"/>
    </source>
</evidence>
<evidence type="ECO:0000313" key="4">
    <source>
        <dbReference type="EMBL" id="CAI3978240.1"/>
    </source>
</evidence>
<dbReference type="Pfam" id="PF02170">
    <property type="entry name" value="PAZ"/>
    <property type="match status" value="1"/>
</dbReference>
<feature type="domain" description="Piwi" evidence="3">
    <location>
        <begin position="478"/>
        <end position="787"/>
    </location>
</feature>
<feature type="domain" description="PAZ" evidence="2">
    <location>
        <begin position="204"/>
        <end position="317"/>
    </location>
</feature>
<proteinExistence type="inferred from homology"/>
<keyword evidence="6" id="KW-1185">Reference proteome</keyword>
<dbReference type="EMBL" id="CAMXCT020000398">
    <property type="protein sequence ID" value="CAL1131615.1"/>
    <property type="molecule type" value="Genomic_DNA"/>
</dbReference>
<dbReference type="Proteomes" id="UP001152797">
    <property type="component" value="Unassembled WGS sequence"/>
</dbReference>
<evidence type="ECO:0000313" key="6">
    <source>
        <dbReference type="Proteomes" id="UP001152797"/>
    </source>
</evidence>
<evidence type="ECO:0000259" key="2">
    <source>
        <dbReference type="PROSITE" id="PS50821"/>
    </source>
</evidence>
<dbReference type="EMBL" id="CAMXCT010000398">
    <property type="protein sequence ID" value="CAI3978240.1"/>
    <property type="molecule type" value="Genomic_DNA"/>
</dbReference>
<comment type="similarity">
    <text evidence="1">Belongs to the argonaute family.</text>
</comment>
<dbReference type="Pfam" id="PF02171">
    <property type="entry name" value="Piwi"/>
    <property type="match status" value="1"/>
</dbReference>
<gene>
    <name evidence="4" type="ORF">C1SCF055_LOCUS6308</name>
</gene>
<comment type="caution">
    <text evidence="4">The sequence shown here is derived from an EMBL/GenBank/DDBJ whole genome shotgun (WGS) entry which is preliminary data.</text>
</comment>
<dbReference type="SUPFAM" id="SSF101690">
    <property type="entry name" value="PAZ domain"/>
    <property type="match status" value="1"/>
</dbReference>
<dbReference type="PANTHER" id="PTHR22891">
    <property type="entry name" value="EUKARYOTIC TRANSLATION INITIATION FACTOR 2C"/>
    <property type="match status" value="1"/>
</dbReference>
<dbReference type="PROSITE" id="PS50822">
    <property type="entry name" value="PIWI"/>
    <property type="match status" value="1"/>
</dbReference>
<dbReference type="PROSITE" id="PS50821">
    <property type="entry name" value="PAZ"/>
    <property type="match status" value="1"/>
</dbReference>
<evidence type="ECO:0000259" key="3">
    <source>
        <dbReference type="PROSITE" id="PS50822"/>
    </source>
</evidence>